<dbReference type="EMBL" id="BAABRN010000015">
    <property type="protein sequence ID" value="GAA5501931.1"/>
    <property type="molecule type" value="Genomic_DNA"/>
</dbReference>
<feature type="signal peptide" evidence="1">
    <location>
        <begin position="1"/>
        <end position="22"/>
    </location>
</feature>
<keyword evidence="3" id="KW-1185">Reference proteome</keyword>
<name>A0ABP9V9I8_9DEIO</name>
<dbReference type="Proteomes" id="UP001458946">
    <property type="component" value="Unassembled WGS sequence"/>
</dbReference>
<gene>
    <name evidence="2" type="ORF">Dxin01_01670</name>
</gene>
<evidence type="ECO:0000313" key="3">
    <source>
        <dbReference type="Proteomes" id="UP001458946"/>
    </source>
</evidence>
<sequence length="339" mass="36111">MLRPLLLSASLLLPVAAAQNSADLTYGGPNFTALSGESYKIAGLSGDFGSWLSDAYAKAGVPLGDGKTLNDALAARKAALDAAKTPAEKDKLARDTGAWAHKFIKKVVPKFSLERGFEFASIVKTGERQCLLQSTIIAGLLQKAGLDAGLVMVWKSMSGQESNLGHVTSVLRLPSGAGDVQVDASEPEPFATHSGLLAWVGGGYRFVEAQFGPDNLITAYKRADGKGSVKPSGLTFLDLNYVRSQYDYYRAERAIGGVLGTGTGKSTPAGLKTSEMYLRRALQAEPQNALAASVLGTVLRKLGRNEEAKQQYRKAAVLYKLEGHTPQGMQTNLDWANSQ</sequence>
<reference evidence="2 3" key="1">
    <citation type="submission" date="2024-02" db="EMBL/GenBank/DDBJ databases">
        <title>Deinococcus xinjiangensis NBRC 107630.</title>
        <authorList>
            <person name="Ichikawa N."/>
            <person name="Katano-Makiyama Y."/>
            <person name="Hidaka K."/>
        </authorList>
    </citation>
    <scope>NUCLEOTIDE SEQUENCE [LARGE SCALE GENOMIC DNA]</scope>
    <source>
        <strain evidence="2 3">NBRC 107630</strain>
    </source>
</reference>
<proteinExistence type="predicted"/>
<accession>A0ABP9V9I8</accession>
<feature type="chain" id="PRO_5046734948" description="Tetratricopeptide repeat-containing protein" evidence="1">
    <location>
        <begin position="23"/>
        <end position="339"/>
    </location>
</feature>
<comment type="caution">
    <text evidence="2">The sequence shown here is derived from an EMBL/GenBank/DDBJ whole genome shotgun (WGS) entry which is preliminary data.</text>
</comment>
<dbReference type="SUPFAM" id="SSF48452">
    <property type="entry name" value="TPR-like"/>
    <property type="match status" value="1"/>
</dbReference>
<evidence type="ECO:0000313" key="2">
    <source>
        <dbReference type="EMBL" id="GAA5501931.1"/>
    </source>
</evidence>
<dbReference type="RefSeq" id="WP_353541903.1">
    <property type="nucleotide sequence ID" value="NZ_BAABRN010000015.1"/>
</dbReference>
<evidence type="ECO:0000256" key="1">
    <source>
        <dbReference type="SAM" id="SignalP"/>
    </source>
</evidence>
<evidence type="ECO:0008006" key="4">
    <source>
        <dbReference type="Google" id="ProtNLM"/>
    </source>
</evidence>
<dbReference type="Gene3D" id="1.25.40.10">
    <property type="entry name" value="Tetratricopeptide repeat domain"/>
    <property type="match status" value="1"/>
</dbReference>
<dbReference type="InterPro" id="IPR011990">
    <property type="entry name" value="TPR-like_helical_dom_sf"/>
</dbReference>
<keyword evidence="1" id="KW-0732">Signal</keyword>
<organism evidence="2 3">
    <name type="scientific">Deinococcus xinjiangensis</name>
    <dbReference type="NCBI Taxonomy" id="457454"/>
    <lineage>
        <taxon>Bacteria</taxon>
        <taxon>Thermotogati</taxon>
        <taxon>Deinococcota</taxon>
        <taxon>Deinococci</taxon>
        <taxon>Deinococcales</taxon>
        <taxon>Deinococcaceae</taxon>
        <taxon>Deinococcus</taxon>
    </lineage>
</organism>
<protein>
    <recommendedName>
        <fullName evidence="4">Tetratricopeptide repeat-containing protein</fullName>
    </recommendedName>
</protein>